<keyword evidence="6" id="KW-1185">Reference proteome</keyword>
<reference evidence="5 6" key="1">
    <citation type="journal article" date="2020" name="ISME J.">
        <title>Uncovering the hidden diversity of litter-decomposition mechanisms in mushroom-forming fungi.</title>
        <authorList>
            <person name="Floudas D."/>
            <person name="Bentzer J."/>
            <person name="Ahren D."/>
            <person name="Johansson T."/>
            <person name="Persson P."/>
            <person name="Tunlid A."/>
        </authorList>
    </citation>
    <scope>NUCLEOTIDE SEQUENCE [LARGE SCALE GENOMIC DNA]</scope>
    <source>
        <strain evidence="5 6">CBS 101986</strain>
    </source>
</reference>
<dbReference type="Proteomes" id="UP000567179">
    <property type="component" value="Unassembled WGS sequence"/>
</dbReference>
<keyword evidence="2" id="KW-0808">Transferase</keyword>
<dbReference type="EMBL" id="JAACJJ010000056">
    <property type="protein sequence ID" value="KAF5312002.1"/>
    <property type="molecule type" value="Genomic_DNA"/>
</dbReference>
<proteinExistence type="inferred from homology"/>
<protein>
    <recommendedName>
        <fullName evidence="7">Methyltransferase domain-containing protein</fullName>
    </recommendedName>
</protein>
<evidence type="ECO:0008006" key="7">
    <source>
        <dbReference type="Google" id="ProtNLM"/>
    </source>
</evidence>
<evidence type="ECO:0000256" key="4">
    <source>
        <dbReference type="ARBA" id="ARBA00038314"/>
    </source>
</evidence>
<sequence>MPPHVSDPPHEALPLTAAFYAVSNEEAAFFKSLTGLSRDEDLKSHVLEVQKESYNVFPYPCIRRFDFLRLKISKHPAYADFLRTAQDPNAVFLDIGCCFGNDIRKVIIDGYPRERVVGSDLRREFWDLGYKLFKQRHSTYRVPFLCGNVFDDTFLDISENPGAQINSTPLLGLQSLTQLKHRATTIHAAALFHLFNEDQQAGLARRLAVLLSPRKGSIIFGSHVARPVKGLRVESAGLGAIGALMFCHSDSSWIDLWDALLQSL</sequence>
<organism evidence="5 6">
    <name type="scientific">Psilocybe cf. subviscida</name>
    <dbReference type="NCBI Taxonomy" id="2480587"/>
    <lineage>
        <taxon>Eukaryota</taxon>
        <taxon>Fungi</taxon>
        <taxon>Dikarya</taxon>
        <taxon>Basidiomycota</taxon>
        <taxon>Agaricomycotina</taxon>
        <taxon>Agaricomycetes</taxon>
        <taxon>Agaricomycetidae</taxon>
        <taxon>Agaricales</taxon>
        <taxon>Agaricineae</taxon>
        <taxon>Strophariaceae</taxon>
        <taxon>Psilocybe</taxon>
    </lineage>
</organism>
<dbReference type="OrthoDB" id="2094832at2759"/>
<dbReference type="GO" id="GO:0016740">
    <property type="term" value="F:transferase activity"/>
    <property type="evidence" value="ECO:0007669"/>
    <property type="project" value="UniProtKB-KW"/>
</dbReference>
<dbReference type="SUPFAM" id="SSF53335">
    <property type="entry name" value="S-adenosyl-L-methionine-dependent methyltransferases"/>
    <property type="match status" value="1"/>
</dbReference>
<dbReference type="Gene3D" id="3.40.50.150">
    <property type="entry name" value="Vaccinia Virus protein VP39"/>
    <property type="match status" value="1"/>
</dbReference>
<evidence type="ECO:0000256" key="2">
    <source>
        <dbReference type="ARBA" id="ARBA00022679"/>
    </source>
</evidence>
<keyword evidence="3" id="KW-0949">S-adenosyl-L-methionine</keyword>
<evidence type="ECO:0000256" key="1">
    <source>
        <dbReference type="ARBA" id="ARBA00005179"/>
    </source>
</evidence>
<accession>A0A8H5AVZ2</accession>
<evidence type="ECO:0000256" key="3">
    <source>
        <dbReference type="ARBA" id="ARBA00022691"/>
    </source>
</evidence>
<dbReference type="InterPro" id="IPR051654">
    <property type="entry name" value="Meroterpenoid_MTases"/>
</dbReference>
<dbReference type="PANTHER" id="PTHR35897:SF1">
    <property type="entry name" value="METHYLTRANSFERASE AUSD"/>
    <property type="match status" value="1"/>
</dbReference>
<comment type="caution">
    <text evidence="5">The sequence shown here is derived from an EMBL/GenBank/DDBJ whole genome shotgun (WGS) entry which is preliminary data.</text>
</comment>
<evidence type="ECO:0000313" key="5">
    <source>
        <dbReference type="EMBL" id="KAF5312002.1"/>
    </source>
</evidence>
<comment type="pathway">
    <text evidence="1">Secondary metabolite biosynthesis.</text>
</comment>
<dbReference type="PANTHER" id="PTHR35897">
    <property type="entry name" value="METHYLTRANSFERASE AUSD"/>
    <property type="match status" value="1"/>
</dbReference>
<evidence type="ECO:0000313" key="6">
    <source>
        <dbReference type="Proteomes" id="UP000567179"/>
    </source>
</evidence>
<comment type="similarity">
    <text evidence="4">Belongs to the class I-like SAM-binding methyltransferase superfamily.</text>
</comment>
<gene>
    <name evidence="5" type="ORF">D9619_002493</name>
</gene>
<name>A0A8H5AVZ2_9AGAR</name>
<dbReference type="AlphaFoldDB" id="A0A8H5AVZ2"/>
<dbReference type="InterPro" id="IPR029063">
    <property type="entry name" value="SAM-dependent_MTases_sf"/>
</dbReference>